<reference evidence="2" key="1">
    <citation type="submission" date="2025-08" db="UniProtKB">
        <authorList>
            <consortium name="Ensembl"/>
        </authorList>
    </citation>
    <scope>IDENTIFICATION</scope>
</reference>
<dbReference type="Proteomes" id="UP000694382">
    <property type="component" value="Unassembled WGS sequence"/>
</dbReference>
<organism evidence="2 3">
    <name type="scientific">Geospiza parvula</name>
    <name type="common">Small tree-finch</name>
    <name type="synonym">Camarhynchus parvulus</name>
    <dbReference type="NCBI Taxonomy" id="87175"/>
    <lineage>
        <taxon>Eukaryota</taxon>
        <taxon>Metazoa</taxon>
        <taxon>Chordata</taxon>
        <taxon>Craniata</taxon>
        <taxon>Vertebrata</taxon>
        <taxon>Euteleostomi</taxon>
        <taxon>Archelosauria</taxon>
        <taxon>Archosauria</taxon>
        <taxon>Dinosauria</taxon>
        <taxon>Saurischia</taxon>
        <taxon>Theropoda</taxon>
        <taxon>Coelurosauria</taxon>
        <taxon>Aves</taxon>
        <taxon>Neognathae</taxon>
        <taxon>Neoaves</taxon>
        <taxon>Telluraves</taxon>
        <taxon>Australaves</taxon>
        <taxon>Passeriformes</taxon>
        <taxon>Thraupidae</taxon>
        <taxon>Camarhynchus</taxon>
    </lineage>
</organism>
<dbReference type="AlphaFoldDB" id="A0A8U8B1C4"/>
<dbReference type="GO" id="GO:0005783">
    <property type="term" value="C:endoplasmic reticulum"/>
    <property type="evidence" value="ECO:0007669"/>
    <property type="project" value="TreeGrafter"/>
</dbReference>
<reference evidence="2" key="2">
    <citation type="submission" date="2025-09" db="UniProtKB">
        <authorList>
            <consortium name="Ensembl"/>
        </authorList>
    </citation>
    <scope>IDENTIFICATION</scope>
</reference>
<dbReference type="InterPro" id="IPR050757">
    <property type="entry name" value="Collagen_mod_GT25"/>
</dbReference>
<dbReference type="PANTHER" id="PTHR10730:SF7">
    <property type="entry name" value="MULTIFUNCTIONAL PROCOLLAGEN LYSINE HYDROXYLASE AND GLYCOSYLTRANSFERASE LH3"/>
    <property type="match status" value="1"/>
</dbReference>
<dbReference type="Ensembl" id="ENSCPVT00000026320.1">
    <property type="protein sequence ID" value="ENSCPVP00000024445.1"/>
    <property type="gene ID" value="ENSCPVG00000012875.2"/>
</dbReference>
<protein>
    <recommendedName>
        <fullName evidence="1">PLOD1-3-like GT domain-containing protein</fullName>
    </recommendedName>
</protein>
<dbReference type="PANTHER" id="PTHR10730">
    <property type="entry name" value="PROCOLLAGEN-LYSINE,2-OXOGLUTARATE 5-DIOXYGENASE/GLYCOSYLTRANSFERASE 25 FAMILY MEMBER"/>
    <property type="match status" value="1"/>
</dbReference>
<dbReference type="GO" id="GO:0008475">
    <property type="term" value="F:procollagen-lysine 5-dioxygenase activity"/>
    <property type="evidence" value="ECO:0007669"/>
    <property type="project" value="TreeGrafter"/>
</dbReference>
<evidence type="ECO:0000313" key="3">
    <source>
        <dbReference type="Proteomes" id="UP000694382"/>
    </source>
</evidence>
<name>A0A8U8B1C4_GEOPR</name>
<dbReference type="GO" id="GO:0033823">
    <property type="term" value="F:procollagen glucosyltransferase activity"/>
    <property type="evidence" value="ECO:0007669"/>
    <property type="project" value="TreeGrafter"/>
</dbReference>
<dbReference type="Pfam" id="PF25342">
    <property type="entry name" value="GT_PLOD"/>
    <property type="match status" value="1"/>
</dbReference>
<feature type="domain" description="PLOD1-3-like GT" evidence="1">
    <location>
        <begin position="46"/>
        <end position="279"/>
    </location>
</feature>
<accession>A0A8U8B1C4</accession>
<evidence type="ECO:0000313" key="2">
    <source>
        <dbReference type="Ensembl" id="ENSCPVP00000024445.1"/>
    </source>
</evidence>
<sequence length="638" mass="70307">FGVSHAPPRAMAALALPLLLLLLLGSPGSAPKSGRNCPGNPPGTCLLVLTVATEVTDGYRRFLRSAHAFNYSVKTLGLGRRWRGGDIARSPGGGQKVRWLRAALEPLRGRGGLVVLFVDSYDVVLAGPPRELLAKFRAAAGAVVFAAERFCWPREELAPLYPPCPPRETLPQPRGNGGFVGYAPALWALVERWRFRDDDDDQLFYTQLYLNRELRLIFGVPELIFGVPSPDEVRIRFEPGGNRVRNELSGSWPVVIHGNGPTKVALNSLGNYVPLGWSPRGCGDCERDLRPLGGTPALPWVLIGVFVAEPTPFLPQFLRRLRGLRYPRERMGLFLHNAVSHAPLLDSLWPRLQRRFSSAHREGEGLGGGAARELGMYGGEGPKGVTLNNPRQVLAPLLARPGHLWSNFWGALSPEGFYARAPDYLEILHGNRRGVWNVPYVSRAYLVGGAALRGPLGEGPVFDHAHLDPDMAFCARAREKGLFLSRCSHFWGFFWEFFGGFFGGFFWDFLGDFWDFGNLGFWGSRGDFWGEFPVFQPCPDVFQFPLFSAQFGQELREEAELRGGWAEHHEVLSWAVPLSSLHLDLVLQGALRELLPPIARRLFPGYAPKVGGACGKGAWLGEWEGLGRKGGACGMGGA</sequence>
<proteinExistence type="predicted"/>
<evidence type="ECO:0000259" key="1">
    <source>
        <dbReference type="Pfam" id="PF25342"/>
    </source>
</evidence>
<keyword evidence="3" id="KW-1185">Reference proteome</keyword>
<dbReference type="InterPro" id="IPR057589">
    <property type="entry name" value="GT_PLOD"/>
</dbReference>